<protein>
    <submittedName>
        <fullName evidence="9">LOW QUALITY PROTEIN: putative E3 SUMO-protein ligase RNF212</fullName>
    </submittedName>
</protein>
<evidence type="ECO:0000256" key="4">
    <source>
        <dbReference type="ARBA" id="ARBA00023254"/>
    </source>
</evidence>
<feature type="domain" description="RING-type" evidence="7">
    <location>
        <begin position="7"/>
        <end position="46"/>
    </location>
</feature>
<dbReference type="GO" id="GO:0019789">
    <property type="term" value="F:SUMO transferase activity"/>
    <property type="evidence" value="ECO:0007669"/>
    <property type="project" value="InterPro"/>
</dbReference>
<dbReference type="PANTHER" id="PTHR22663:SF21">
    <property type="entry name" value="E3 SUMO-PROTEIN LIGASE RNF212-RELATED"/>
    <property type="match status" value="1"/>
</dbReference>
<evidence type="ECO:0000259" key="7">
    <source>
        <dbReference type="PROSITE" id="PS50089"/>
    </source>
</evidence>
<organism evidence="8 9">
    <name type="scientific">Chanos chanos</name>
    <name type="common">Milkfish</name>
    <name type="synonym">Mugil chanos</name>
    <dbReference type="NCBI Taxonomy" id="29144"/>
    <lineage>
        <taxon>Eukaryota</taxon>
        <taxon>Metazoa</taxon>
        <taxon>Chordata</taxon>
        <taxon>Craniata</taxon>
        <taxon>Vertebrata</taxon>
        <taxon>Euteleostomi</taxon>
        <taxon>Actinopterygii</taxon>
        <taxon>Neopterygii</taxon>
        <taxon>Teleostei</taxon>
        <taxon>Ostariophysi</taxon>
        <taxon>Gonorynchiformes</taxon>
        <taxon>Chanidae</taxon>
        <taxon>Chanos</taxon>
    </lineage>
</organism>
<name>A0A6J2UQY0_CHACN</name>
<keyword evidence="2 5" id="KW-0863">Zinc-finger</keyword>
<keyword evidence="6" id="KW-0175">Coiled coil</keyword>
<dbReference type="GeneID" id="115806200"/>
<dbReference type="InParanoid" id="A0A6J2UQY0"/>
<keyword evidence="9" id="KW-0436">Ligase</keyword>
<dbReference type="Proteomes" id="UP000504632">
    <property type="component" value="Chromosome 2"/>
</dbReference>
<reference evidence="9" key="1">
    <citation type="submission" date="2025-08" db="UniProtKB">
        <authorList>
            <consortium name="RefSeq"/>
        </authorList>
    </citation>
    <scope>IDENTIFICATION</scope>
</reference>
<dbReference type="PANTHER" id="PTHR22663">
    <property type="entry name" value="RING FINGER PROTEIN NARYA-RELATED"/>
    <property type="match status" value="1"/>
</dbReference>
<dbReference type="PROSITE" id="PS50089">
    <property type="entry name" value="ZF_RING_2"/>
    <property type="match status" value="1"/>
</dbReference>
<evidence type="ECO:0000313" key="8">
    <source>
        <dbReference type="Proteomes" id="UP000504632"/>
    </source>
</evidence>
<dbReference type="Pfam" id="PF14634">
    <property type="entry name" value="zf-RING_5"/>
    <property type="match status" value="1"/>
</dbReference>
<keyword evidence="1" id="KW-0479">Metal-binding</keyword>
<dbReference type="GO" id="GO:0016874">
    <property type="term" value="F:ligase activity"/>
    <property type="evidence" value="ECO:0007669"/>
    <property type="project" value="UniProtKB-KW"/>
</dbReference>
<feature type="coiled-coil region" evidence="6">
    <location>
        <begin position="95"/>
        <end position="122"/>
    </location>
</feature>
<dbReference type="GO" id="GO:0007129">
    <property type="term" value="P:homologous chromosome pairing at meiosis"/>
    <property type="evidence" value="ECO:0007669"/>
    <property type="project" value="TreeGrafter"/>
</dbReference>
<dbReference type="GO" id="GO:0008270">
    <property type="term" value="F:zinc ion binding"/>
    <property type="evidence" value="ECO:0007669"/>
    <property type="project" value="UniProtKB-KW"/>
</dbReference>
<keyword evidence="8" id="KW-1185">Reference proteome</keyword>
<dbReference type="GO" id="GO:0007131">
    <property type="term" value="P:reciprocal meiotic recombination"/>
    <property type="evidence" value="ECO:0007669"/>
    <property type="project" value="InterPro"/>
</dbReference>
<keyword evidence="4" id="KW-0469">Meiosis</keyword>
<dbReference type="CTD" id="285498"/>
<accession>A0A6J2UQY0</accession>
<evidence type="ECO:0000256" key="5">
    <source>
        <dbReference type="PROSITE-ProRule" id="PRU00175"/>
    </source>
</evidence>
<evidence type="ECO:0000256" key="1">
    <source>
        <dbReference type="ARBA" id="ARBA00022723"/>
    </source>
</evidence>
<dbReference type="OrthoDB" id="2535391at2759"/>
<evidence type="ECO:0000313" key="9">
    <source>
        <dbReference type="RefSeq" id="XP_030622835.1"/>
    </source>
</evidence>
<evidence type="ECO:0000256" key="2">
    <source>
        <dbReference type="ARBA" id="ARBA00022771"/>
    </source>
</evidence>
<dbReference type="AlphaFoldDB" id="A0A6J2UQY0"/>
<sequence length="288" mass="32067">MSHWICCNSCFNTLAADRKLAVTSCGHIICNVCFHKGKEGECLICKAKCQLSPLSDKSSSEVKALFLDVNSVATKYFSEISKVLQFQARHQKRLLAHYKQRNGKLEEVLLKMKQEMQQMAKKITEQKAYISKLESTLQHQSTRVASQSNRSSHSLSLLKPALSVPQICCSSSKSLSQNLSTSSLVENIERNTRGPFRKPEISVSVPRISLISPPKDGQMGTVSHRATHQNTIGSSFHWQYGISSALRDTLRTQSPNLASCKEAPWEMPVLKLPTAYRYPSMSSLGPPP</sequence>
<evidence type="ECO:0000256" key="6">
    <source>
        <dbReference type="SAM" id="Coils"/>
    </source>
</evidence>
<dbReference type="GO" id="GO:0000795">
    <property type="term" value="C:synaptonemal complex"/>
    <property type="evidence" value="ECO:0007669"/>
    <property type="project" value="InterPro"/>
</dbReference>
<keyword evidence="3" id="KW-0862">Zinc</keyword>
<dbReference type="GO" id="GO:0016925">
    <property type="term" value="P:protein sumoylation"/>
    <property type="evidence" value="ECO:0007669"/>
    <property type="project" value="TreeGrafter"/>
</dbReference>
<gene>
    <name evidence="9" type="primary">rnf212</name>
</gene>
<dbReference type="InterPro" id="IPR001841">
    <property type="entry name" value="Znf_RING"/>
</dbReference>
<proteinExistence type="predicted"/>
<dbReference type="RefSeq" id="XP_030622835.1">
    <property type="nucleotide sequence ID" value="XM_030766975.1"/>
</dbReference>
<evidence type="ECO:0000256" key="3">
    <source>
        <dbReference type="ARBA" id="ARBA00022833"/>
    </source>
</evidence>
<dbReference type="InterPro" id="IPR042123">
    <property type="entry name" value="Zip3/RNF212-like"/>
</dbReference>